<evidence type="ECO:0000259" key="7">
    <source>
        <dbReference type="PROSITE" id="PS51296"/>
    </source>
</evidence>
<keyword evidence="8" id="KW-0223">Dioxygenase</keyword>
<dbReference type="PROSITE" id="PS51296">
    <property type="entry name" value="RIESKE"/>
    <property type="match status" value="1"/>
</dbReference>
<dbReference type="GO" id="GO:0051537">
    <property type="term" value="F:2 iron, 2 sulfur cluster binding"/>
    <property type="evidence" value="ECO:0007669"/>
    <property type="project" value="UniProtKB-KW"/>
</dbReference>
<dbReference type="PATRIC" id="fig|433924.3.peg.4315"/>
<sequence length="108" mass="11552">MSDDNNNWIDIMAADALPSDDVVGLVVGGRDIAIYTAGDAVYATDNLCTHGNARLCDGFLDGHEIECPLHQGKFDVRDGKPTCAPVTEALRTHAIKVQDGRVWLSVAA</sequence>
<dbReference type="PANTHER" id="PTHR21496">
    <property type="entry name" value="FERREDOXIN-RELATED"/>
    <property type="match status" value="1"/>
</dbReference>
<reference evidence="8 9" key="1">
    <citation type="journal article" date="2016" name="Front. Microbiol.">
        <title>Genomic Resource of Rice Seed Associated Bacteria.</title>
        <authorList>
            <person name="Midha S."/>
            <person name="Bansal K."/>
            <person name="Sharma S."/>
            <person name="Kumar N."/>
            <person name="Patil P.P."/>
            <person name="Chaudhry V."/>
            <person name="Patil P.B."/>
        </authorList>
    </citation>
    <scope>NUCLEOTIDE SEQUENCE [LARGE SCALE GENOMIC DNA]</scope>
    <source>
        <strain evidence="8 9">NS331</strain>
    </source>
</reference>
<evidence type="ECO:0000256" key="6">
    <source>
        <dbReference type="ARBA" id="ARBA00038001"/>
    </source>
</evidence>
<dbReference type="CDD" id="cd03528">
    <property type="entry name" value="Rieske_RO_ferredoxin"/>
    <property type="match status" value="1"/>
</dbReference>
<dbReference type="Proteomes" id="UP000072741">
    <property type="component" value="Unassembled WGS sequence"/>
</dbReference>
<accession>A0A147GVM9</accession>
<keyword evidence="1" id="KW-0001">2Fe-2S</keyword>
<evidence type="ECO:0000256" key="5">
    <source>
        <dbReference type="ARBA" id="ARBA00034078"/>
    </source>
</evidence>
<keyword evidence="2" id="KW-0479">Metal-binding</keyword>
<evidence type="ECO:0000313" key="9">
    <source>
        <dbReference type="Proteomes" id="UP000072741"/>
    </source>
</evidence>
<name>A0A147GVM9_9BURK</name>
<proteinExistence type="inferred from homology"/>
<dbReference type="InterPro" id="IPR036922">
    <property type="entry name" value="Rieske_2Fe-2S_sf"/>
</dbReference>
<keyword evidence="8" id="KW-0560">Oxidoreductase</keyword>
<evidence type="ECO:0000256" key="3">
    <source>
        <dbReference type="ARBA" id="ARBA00023004"/>
    </source>
</evidence>
<dbReference type="RefSeq" id="WP_058642128.1">
    <property type="nucleotide sequence ID" value="NZ_LDSL01000066.1"/>
</dbReference>
<keyword evidence="4" id="KW-0411">Iron-sulfur</keyword>
<dbReference type="Pfam" id="PF00355">
    <property type="entry name" value="Rieske"/>
    <property type="match status" value="1"/>
</dbReference>
<dbReference type="EMBL" id="LDSL01000066">
    <property type="protein sequence ID" value="KTT21712.1"/>
    <property type="molecule type" value="Genomic_DNA"/>
</dbReference>
<evidence type="ECO:0000256" key="2">
    <source>
        <dbReference type="ARBA" id="ARBA00022723"/>
    </source>
</evidence>
<comment type="similarity">
    <text evidence="6">Belongs to the bacterial ring-hydroxylating dioxygenase ferredoxin component family.</text>
</comment>
<comment type="caution">
    <text evidence="8">The sequence shown here is derived from an EMBL/GenBank/DDBJ whole genome shotgun (WGS) entry which is preliminary data.</text>
</comment>
<dbReference type="AlphaFoldDB" id="A0A147GVM9"/>
<dbReference type="PANTHER" id="PTHR21496:SF0">
    <property type="entry name" value="RIESKE DOMAIN-CONTAINING PROTEIN"/>
    <property type="match status" value="1"/>
</dbReference>
<dbReference type="SUPFAM" id="SSF50022">
    <property type="entry name" value="ISP domain"/>
    <property type="match status" value="1"/>
</dbReference>
<evidence type="ECO:0000256" key="4">
    <source>
        <dbReference type="ARBA" id="ARBA00023014"/>
    </source>
</evidence>
<gene>
    <name evidence="8" type="ORF">NS331_11495</name>
</gene>
<evidence type="ECO:0000256" key="1">
    <source>
        <dbReference type="ARBA" id="ARBA00022714"/>
    </source>
</evidence>
<feature type="domain" description="Rieske" evidence="7">
    <location>
        <begin position="8"/>
        <end position="104"/>
    </location>
</feature>
<dbReference type="GO" id="GO:0051213">
    <property type="term" value="F:dioxygenase activity"/>
    <property type="evidence" value="ECO:0007669"/>
    <property type="project" value="UniProtKB-KW"/>
</dbReference>
<organism evidence="8 9">
    <name type="scientific">Pseudacidovorax intermedius</name>
    <dbReference type="NCBI Taxonomy" id="433924"/>
    <lineage>
        <taxon>Bacteria</taxon>
        <taxon>Pseudomonadati</taxon>
        <taxon>Pseudomonadota</taxon>
        <taxon>Betaproteobacteria</taxon>
        <taxon>Burkholderiales</taxon>
        <taxon>Comamonadaceae</taxon>
        <taxon>Pseudacidovorax</taxon>
    </lineage>
</organism>
<dbReference type="InterPro" id="IPR017941">
    <property type="entry name" value="Rieske_2Fe-2S"/>
</dbReference>
<dbReference type="Gene3D" id="2.102.10.10">
    <property type="entry name" value="Rieske [2Fe-2S] iron-sulphur domain"/>
    <property type="match status" value="1"/>
</dbReference>
<keyword evidence="3" id="KW-0408">Iron</keyword>
<comment type="cofactor">
    <cofactor evidence="5">
        <name>[2Fe-2S] cluster</name>
        <dbReference type="ChEBI" id="CHEBI:190135"/>
    </cofactor>
</comment>
<evidence type="ECO:0000313" key="8">
    <source>
        <dbReference type="EMBL" id="KTT21712.1"/>
    </source>
</evidence>
<keyword evidence="9" id="KW-1185">Reference proteome</keyword>
<dbReference type="GO" id="GO:0046872">
    <property type="term" value="F:metal ion binding"/>
    <property type="evidence" value="ECO:0007669"/>
    <property type="project" value="UniProtKB-KW"/>
</dbReference>
<dbReference type="OrthoDB" id="9800167at2"/>
<protein>
    <submittedName>
        <fullName evidence="8">Naphthalene 1,2-dioxygenase</fullName>
    </submittedName>
</protein>